<evidence type="ECO:0000313" key="2">
    <source>
        <dbReference type="EMBL" id="EYC16378.1"/>
    </source>
</evidence>
<proteinExistence type="predicted"/>
<reference evidence="3" key="1">
    <citation type="journal article" date="2015" name="Nat. Genet.">
        <title>The genome and transcriptome of the zoonotic hookworm Ancylostoma ceylanicum identify infection-specific gene families.</title>
        <authorList>
            <person name="Schwarz E.M."/>
            <person name="Hu Y."/>
            <person name="Antoshechkin I."/>
            <person name="Miller M.M."/>
            <person name="Sternberg P.W."/>
            <person name="Aroian R.V."/>
        </authorList>
    </citation>
    <scope>NUCLEOTIDE SEQUENCE</scope>
    <source>
        <strain evidence="3">HY135</strain>
    </source>
</reference>
<organism evidence="2 3">
    <name type="scientific">Ancylostoma ceylanicum</name>
    <dbReference type="NCBI Taxonomy" id="53326"/>
    <lineage>
        <taxon>Eukaryota</taxon>
        <taxon>Metazoa</taxon>
        <taxon>Ecdysozoa</taxon>
        <taxon>Nematoda</taxon>
        <taxon>Chromadorea</taxon>
        <taxon>Rhabditida</taxon>
        <taxon>Rhabditina</taxon>
        <taxon>Rhabditomorpha</taxon>
        <taxon>Strongyloidea</taxon>
        <taxon>Ancylostomatidae</taxon>
        <taxon>Ancylostomatinae</taxon>
        <taxon>Ancylostoma</taxon>
    </lineage>
</organism>
<gene>
    <name evidence="2" type="primary">Acey_s0034.g2963</name>
    <name evidence="2" type="ORF">Y032_0034g2963</name>
</gene>
<dbReference type="SMART" id="SM00131">
    <property type="entry name" value="KU"/>
    <property type="match status" value="1"/>
</dbReference>
<accession>A0A016UPG2</accession>
<dbReference type="EMBL" id="JARK01001370">
    <property type="protein sequence ID" value="EYC16378.1"/>
    <property type="molecule type" value="Genomic_DNA"/>
</dbReference>
<dbReference type="SUPFAM" id="SSF57362">
    <property type="entry name" value="BPTI-like"/>
    <property type="match status" value="1"/>
</dbReference>
<dbReference type="InterPro" id="IPR002223">
    <property type="entry name" value="Kunitz_BPTI"/>
</dbReference>
<feature type="domain" description="BPTI/Kunitz inhibitor" evidence="1">
    <location>
        <begin position="98"/>
        <end position="150"/>
    </location>
</feature>
<evidence type="ECO:0000313" key="3">
    <source>
        <dbReference type="Proteomes" id="UP000024635"/>
    </source>
</evidence>
<protein>
    <recommendedName>
        <fullName evidence="1">BPTI/Kunitz inhibitor domain-containing protein</fullName>
    </recommendedName>
</protein>
<keyword evidence="3" id="KW-1185">Reference proteome</keyword>
<name>A0A016UPG2_9BILA</name>
<dbReference type="InterPro" id="IPR036880">
    <property type="entry name" value="Kunitz_BPTI_sf"/>
</dbReference>
<dbReference type="GO" id="GO:0004867">
    <property type="term" value="F:serine-type endopeptidase inhibitor activity"/>
    <property type="evidence" value="ECO:0007669"/>
    <property type="project" value="InterPro"/>
</dbReference>
<comment type="caution">
    <text evidence="2">The sequence shown here is derived from an EMBL/GenBank/DDBJ whole genome shotgun (WGS) entry which is preliminary data.</text>
</comment>
<dbReference type="Gene3D" id="4.10.410.10">
    <property type="entry name" value="Pancreatic trypsin inhibitor Kunitz domain"/>
    <property type="match status" value="1"/>
</dbReference>
<dbReference type="AlphaFoldDB" id="A0A016UPG2"/>
<dbReference type="OrthoDB" id="10485359at2759"/>
<sequence length="153" mass="17695">MLEDMIHQQYRKHSHLFISSFGKLRGGSACFERHRQDFRTASYALYSFSRNCILNRFFNSTHPVFQMIVPQASEMKLLLITLCVLICCTAEEYDGLRCQHPTAVGENCKSPKIRFTYDRSTGMCKEVKCCKECEKTKNIFNTMQECSGSCVIF</sequence>
<dbReference type="Pfam" id="PF00014">
    <property type="entry name" value="Kunitz_BPTI"/>
    <property type="match status" value="1"/>
</dbReference>
<evidence type="ECO:0000259" key="1">
    <source>
        <dbReference type="PROSITE" id="PS50279"/>
    </source>
</evidence>
<dbReference type="PROSITE" id="PS50279">
    <property type="entry name" value="BPTI_KUNITZ_2"/>
    <property type="match status" value="1"/>
</dbReference>
<dbReference type="Proteomes" id="UP000024635">
    <property type="component" value="Unassembled WGS sequence"/>
</dbReference>